<name>A0A4Y2VDY5_ARAVE</name>
<proteinExistence type="predicted"/>
<accession>A0A4Y2VDY5</accession>
<dbReference type="AlphaFoldDB" id="A0A4Y2VDY5"/>
<organism evidence="1 2">
    <name type="scientific">Araneus ventricosus</name>
    <name type="common">Orbweaver spider</name>
    <name type="synonym">Epeira ventricosa</name>
    <dbReference type="NCBI Taxonomy" id="182803"/>
    <lineage>
        <taxon>Eukaryota</taxon>
        <taxon>Metazoa</taxon>
        <taxon>Ecdysozoa</taxon>
        <taxon>Arthropoda</taxon>
        <taxon>Chelicerata</taxon>
        <taxon>Arachnida</taxon>
        <taxon>Araneae</taxon>
        <taxon>Araneomorphae</taxon>
        <taxon>Entelegynae</taxon>
        <taxon>Araneoidea</taxon>
        <taxon>Araneidae</taxon>
        <taxon>Araneus</taxon>
    </lineage>
</organism>
<dbReference type="Proteomes" id="UP000499080">
    <property type="component" value="Unassembled WGS sequence"/>
</dbReference>
<evidence type="ECO:0000313" key="2">
    <source>
        <dbReference type="Proteomes" id="UP000499080"/>
    </source>
</evidence>
<gene>
    <name evidence="1" type="ORF">AVEN_216941_1</name>
</gene>
<evidence type="ECO:0000313" key="1">
    <source>
        <dbReference type="EMBL" id="GBO21947.1"/>
    </source>
</evidence>
<protein>
    <submittedName>
        <fullName evidence="1">Uncharacterized protein</fullName>
    </submittedName>
</protein>
<comment type="caution">
    <text evidence="1">The sequence shown here is derived from an EMBL/GenBank/DDBJ whole genome shotgun (WGS) entry which is preliminary data.</text>
</comment>
<reference evidence="1 2" key="1">
    <citation type="journal article" date="2019" name="Sci. Rep.">
        <title>Orb-weaving spider Araneus ventricosus genome elucidates the spidroin gene catalogue.</title>
        <authorList>
            <person name="Kono N."/>
            <person name="Nakamura H."/>
            <person name="Ohtoshi R."/>
            <person name="Moran D.A.P."/>
            <person name="Shinohara A."/>
            <person name="Yoshida Y."/>
            <person name="Fujiwara M."/>
            <person name="Mori M."/>
            <person name="Tomita M."/>
            <person name="Arakawa K."/>
        </authorList>
    </citation>
    <scope>NUCLEOTIDE SEQUENCE [LARGE SCALE GENOMIC DNA]</scope>
</reference>
<keyword evidence="2" id="KW-1185">Reference proteome</keyword>
<sequence>MHQFVWSLIHHRLSVFMGGIISSRTLGAFGMENAGSDQEYLKKMLKERVFFAAERDRTLTPVENCLLPLGVCRRSGETLFEILCKIHLLTRSKNVFYTQYS</sequence>
<dbReference type="EMBL" id="BGPR01045067">
    <property type="protein sequence ID" value="GBO21947.1"/>
    <property type="molecule type" value="Genomic_DNA"/>
</dbReference>